<sequence>MPPPPPPPPPTTTPQTLSSLVAAFTSFLTVCIHTILHQRALYPPSSFLTARAYNYSVRQSRHPAVCAWVADAVAATEAELLRNAVARVALVVYSATGSSGGGGGGGVRPLERYVWDVSRFPVVARPQDRDTVIARAPASATSAAAAGGGGGGGGGGGAPGVEQPEDVDMEEQFRAALAKLTVCGDVLGPLPPRCTFTLAVELKDEAGVDPPVGHPQPWIPVQPGLQAVRKSRRRLRQGGDECRDDDELGRDLGGAGTTPVRSVRAGEMVFEMWIEEGKAKAEVMAEEGLESNASSVDYR</sequence>
<evidence type="ECO:0000256" key="1">
    <source>
        <dbReference type="ARBA" id="ARBA00010348"/>
    </source>
</evidence>
<dbReference type="AlphaFoldDB" id="A0A1J9RDL5"/>
<accession>A0A1J9RDL5</accession>
<dbReference type="InterPro" id="IPR045091">
    <property type="entry name" value="Mad2-like"/>
</dbReference>
<keyword evidence="5" id="KW-1185">Reference proteome</keyword>
<reference evidence="4 5" key="1">
    <citation type="submission" date="2016-10" db="EMBL/GenBank/DDBJ databases">
        <title>Proteomics and genomics reveal pathogen-plant mechanisms compatible with a hemibiotrophic lifestyle of Diplodia corticola.</title>
        <authorList>
            <person name="Fernandes I."/>
            <person name="De Jonge R."/>
            <person name="Van De Peer Y."/>
            <person name="Devreese B."/>
            <person name="Alves A."/>
            <person name="Esteves A.C."/>
        </authorList>
    </citation>
    <scope>NUCLEOTIDE SEQUENCE [LARGE SCALE GENOMIC DNA]</scope>
    <source>
        <strain evidence="4 5">CBS 112549</strain>
    </source>
</reference>
<gene>
    <name evidence="4" type="ORF">BKCO1_400040</name>
</gene>
<evidence type="ECO:0000313" key="5">
    <source>
        <dbReference type="Proteomes" id="UP000183809"/>
    </source>
</evidence>
<comment type="similarity">
    <text evidence="1">Belongs to the MAD2 family.</text>
</comment>
<dbReference type="PANTHER" id="PTHR11842:SF10">
    <property type="entry name" value="MITOTIC SPINDLE ASSEMBLY CHECKPOINT PROTEIN MAD2B"/>
    <property type="match status" value="1"/>
</dbReference>
<dbReference type="GO" id="GO:0003677">
    <property type="term" value="F:DNA binding"/>
    <property type="evidence" value="ECO:0007669"/>
    <property type="project" value="UniProtKB-KW"/>
</dbReference>
<dbReference type="InterPro" id="IPR003511">
    <property type="entry name" value="HORMA_dom"/>
</dbReference>
<dbReference type="Gene3D" id="3.30.900.10">
    <property type="entry name" value="HORMA domain"/>
    <property type="match status" value="1"/>
</dbReference>
<dbReference type="EMBL" id="MNUE01000004">
    <property type="protein sequence ID" value="OJD38632.1"/>
    <property type="molecule type" value="Genomic_DNA"/>
</dbReference>
<dbReference type="PANTHER" id="PTHR11842">
    <property type="entry name" value="MITOTIC SPINDLE ASSEMBLY CHECKPOINT PROTEIN MAD2"/>
    <property type="match status" value="1"/>
</dbReference>
<dbReference type="InterPro" id="IPR036570">
    <property type="entry name" value="HORMA_dom_sf"/>
</dbReference>
<evidence type="ECO:0000256" key="2">
    <source>
        <dbReference type="SAM" id="MobiDB-lite"/>
    </source>
</evidence>
<dbReference type="SUPFAM" id="SSF56019">
    <property type="entry name" value="The spindle assembly checkpoint protein mad2"/>
    <property type="match status" value="1"/>
</dbReference>
<evidence type="ECO:0000313" key="4">
    <source>
        <dbReference type="EMBL" id="OJD38632.1"/>
    </source>
</evidence>
<keyword evidence="4" id="KW-0238">DNA-binding</keyword>
<dbReference type="RefSeq" id="XP_020134243.1">
    <property type="nucleotide sequence ID" value="XM_020275703.1"/>
</dbReference>
<name>A0A1J9RDL5_9PEZI</name>
<evidence type="ECO:0000259" key="3">
    <source>
        <dbReference type="PROSITE" id="PS50815"/>
    </source>
</evidence>
<dbReference type="OrthoDB" id="21254at2759"/>
<feature type="domain" description="HORMA" evidence="3">
    <location>
        <begin position="18"/>
        <end position="274"/>
    </location>
</feature>
<proteinExistence type="inferred from homology"/>
<feature type="region of interest" description="Disordered" evidence="2">
    <location>
        <begin position="141"/>
        <end position="164"/>
    </location>
</feature>
<comment type="caution">
    <text evidence="4">The sequence shown here is derived from an EMBL/GenBank/DDBJ whole genome shotgun (WGS) entry which is preliminary data.</text>
</comment>
<dbReference type="PROSITE" id="PS50815">
    <property type="entry name" value="HORMA"/>
    <property type="match status" value="1"/>
</dbReference>
<dbReference type="STRING" id="236234.A0A1J9RDL5"/>
<feature type="region of interest" description="Disordered" evidence="2">
    <location>
        <begin position="232"/>
        <end position="259"/>
    </location>
</feature>
<dbReference type="Proteomes" id="UP000183809">
    <property type="component" value="Unassembled WGS sequence"/>
</dbReference>
<dbReference type="GO" id="GO:0016035">
    <property type="term" value="C:zeta DNA polymerase complex"/>
    <property type="evidence" value="ECO:0007669"/>
    <property type="project" value="TreeGrafter"/>
</dbReference>
<organism evidence="4 5">
    <name type="scientific">Diplodia corticola</name>
    <dbReference type="NCBI Taxonomy" id="236234"/>
    <lineage>
        <taxon>Eukaryota</taxon>
        <taxon>Fungi</taxon>
        <taxon>Dikarya</taxon>
        <taxon>Ascomycota</taxon>
        <taxon>Pezizomycotina</taxon>
        <taxon>Dothideomycetes</taxon>
        <taxon>Dothideomycetes incertae sedis</taxon>
        <taxon>Botryosphaeriales</taxon>
        <taxon>Botryosphaeriaceae</taxon>
        <taxon>Diplodia</taxon>
    </lineage>
</organism>
<feature type="compositionally biased region" description="Gly residues" evidence="2">
    <location>
        <begin position="146"/>
        <end position="159"/>
    </location>
</feature>
<dbReference type="GeneID" id="31015964"/>
<protein>
    <submittedName>
        <fullName evidence="4">Dna-binding protein</fullName>
    </submittedName>
</protein>